<sequence>MEIERKQERFARRALFRGGGAIAGAAALEVLEQRGLQSLVEDPFGRVSPKAVTISENPRWGVSTVNTPELEAPPFQIEPGVLITDLRDMPKRLFGPFFRPTVAEASNHIIYAYGKPMLTDDPQLKLVWTSFATEVTRTSPGVRIQLSLPSPYPEGVSGPLHKADLIQEGIYGPDYKGGYSTAFDHFWNYPNILRQIQDDPNAYDARRHEELLHHDVLIHTSPTSGGRCIPTARKMVRNLVRKNRGPLDPSPRTFKAPDGAPVTLYLHDKYYLEQVDGSMQADQQVSPAAAARRLLRTGEPFYFIRNVGGALWGHAAYGVTEDGSRVLSTDWDGGDDMLVNVNNIYMAFVVQRGDITDDQIHEKSFWMNVHLPTSITHHMTRDTALPTLEEIGEWQKRRYDILPAIRLHGEGPRA</sequence>
<accession>A0A0G0MPA3</accession>
<organism evidence="1 2">
    <name type="scientific">Candidatus Daviesbacteria bacterium GW2011_GWA2_38_24</name>
    <dbReference type="NCBI Taxonomy" id="1618422"/>
    <lineage>
        <taxon>Bacteria</taxon>
        <taxon>Candidatus Daviesiibacteriota</taxon>
    </lineage>
</organism>
<evidence type="ECO:0000313" key="1">
    <source>
        <dbReference type="EMBL" id="KKQ66721.1"/>
    </source>
</evidence>
<dbReference type="EMBL" id="LBUP01000004">
    <property type="protein sequence ID" value="KKQ66721.1"/>
    <property type="molecule type" value="Genomic_DNA"/>
</dbReference>
<evidence type="ECO:0000313" key="2">
    <source>
        <dbReference type="Proteomes" id="UP000034235"/>
    </source>
</evidence>
<proteinExistence type="predicted"/>
<name>A0A0G0MPA3_9BACT</name>
<gene>
    <name evidence="1" type="ORF">US86_C0004G0039</name>
</gene>
<dbReference type="Proteomes" id="UP000034235">
    <property type="component" value="Unassembled WGS sequence"/>
</dbReference>
<comment type="caution">
    <text evidence="1">The sequence shown here is derived from an EMBL/GenBank/DDBJ whole genome shotgun (WGS) entry which is preliminary data.</text>
</comment>
<reference evidence="1 2" key="1">
    <citation type="journal article" date="2015" name="Nature">
        <title>rRNA introns, odd ribosomes, and small enigmatic genomes across a large radiation of phyla.</title>
        <authorList>
            <person name="Brown C.T."/>
            <person name="Hug L.A."/>
            <person name="Thomas B.C."/>
            <person name="Sharon I."/>
            <person name="Castelle C.J."/>
            <person name="Singh A."/>
            <person name="Wilkins M.J."/>
            <person name="Williams K.H."/>
            <person name="Banfield J.F."/>
        </authorList>
    </citation>
    <scope>NUCLEOTIDE SEQUENCE [LARGE SCALE GENOMIC DNA]</scope>
</reference>
<protein>
    <submittedName>
        <fullName evidence="1">Uncharacterized protein</fullName>
    </submittedName>
</protein>
<dbReference type="AlphaFoldDB" id="A0A0G0MPA3"/>